<dbReference type="EC" id="3.6.4.13" evidence="3"/>
<evidence type="ECO:0000256" key="2">
    <source>
        <dbReference type="ARBA" id="ARBA00005601"/>
    </source>
</evidence>
<name>A0A9P3G2T6_9APHY</name>
<dbReference type="Pfam" id="PF12874">
    <property type="entry name" value="zf-met"/>
    <property type="match status" value="2"/>
</dbReference>
<keyword evidence="4" id="KW-0963">Cytoplasm</keyword>
<evidence type="ECO:0000256" key="9">
    <source>
        <dbReference type="ARBA" id="ARBA00023158"/>
    </source>
</evidence>
<dbReference type="InterPro" id="IPR026122">
    <property type="entry name" value="MOV-10/SDE3_DEXXQ/H-box"/>
</dbReference>
<feature type="domain" description="C2H2-type" evidence="12">
    <location>
        <begin position="61"/>
        <end position="85"/>
    </location>
</feature>
<evidence type="ECO:0000256" key="8">
    <source>
        <dbReference type="ARBA" id="ARBA00022840"/>
    </source>
</evidence>
<feature type="domain" description="U1-type" evidence="14">
    <location>
        <begin position="23"/>
        <end position="57"/>
    </location>
</feature>
<dbReference type="PANTHER" id="PTHR45418:SF1">
    <property type="entry name" value="CANCER_TESTIS ANTIGEN 55"/>
    <property type="match status" value="1"/>
</dbReference>
<dbReference type="Gene3D" id="3.30.160.60">
    <property type="entry name" value="Classic Zinc Finger"/>
    <property type="match status" value="1"/>
</dbReference>
<keyword evidence="8" id="KW-0067">ATP-binding</keyword>
<sequence length="1002" mass="111683">MAKVCPNVLKTGGCTDAACDQRHDVYVCVDCGAVAYNEKAKRAHLNGNRHRKRVEGHSKIVYCPLCQIAVSGSDCWRQHVEGKKHANVALTRGVSPHVVPEEAGGDVVGYVFCSTCDIYVHESSWAMHSHSKGHQNKQRFGAMRSAMAEAAKDKHGVTVSGGDILDFGVLDNSHGQCRKELVLGIRTTVPTSAIVLLDVRLSPKRDQQHTCPYAISTAGIRGPMYSDWTSKVVVSFTEEHLGIYEDRVELVFQDTNLKQKFLIARPMRAVVAAPGYADLQPKAPFVPKKRSSRDREVNVVPGDPPPALGAMRYVIPLPEAEIPGYCHKILSTGAPSVVIDQFRATMVPQRFEDATYGRHFKALLWAEEYRSEQDLQIYDIDSTKLNRFNSMYYLEVPGLAEKRPSVLVGDGILVQPIAPGVDETKWYQGCVHTVRRMEVGMKFGHGFPTYPPAQLYRARFTLNRYPLRRQHQALDCAFAPARLLFPAPRDVLQSNEDVQLAVHNPLIARNPPQLQAIKAILRMPPGSPPFAMFGPPGTGKTVTVVEAIRQLLDQNPEAKIFACAPSNSAADIIAERLAGALEKDELFRFYAPSRFRDQVPLSLRDYTATTASGHFTAPPVPTLKSFKVIVATCVSASFAHNVGMPRGHFTHIFVDEAGQATEPEVMIAIKGMGNNDTNVILSGDPKQLGPIIRSAVARELGLEKSYLERMMERDSHKLARWQGVTVVQLTQNFRSHPAILKFPNEQFYGNTLQPHGDHAVINSYIGSSILVNPKFPIVFHALAGEDAREASSPSFFNVLQALQVKKYVDQLRSDRRVRISDRDIAVVTPYHAQVLKIRTALRGVADDVKVGSVEELQGQERRVIIMSTVRSSREFVEYDLKHTLGFLANPRRLNVAITRAQALLIVIGDPNVLSLDPLWRKFMNYIYNERGWRGEEPSWDTHAPVDEDGRYDVQVREAAAADMNDLMRRMESFALQGLNGVDADDGEEDDEQNVDRPWREVE</sequence>
<reference evidence="15 16" key="1">
    <citation type="submission" date="2021-08" db="EMBL/GenBank/DDBJ databases">
        <title>Draft Genome Sequence of Phanerochaete sordida strain YK-624.</title>
        <authorList>
            <person name="Mori T."/>
            <person name="Dohra H."/>
            <person name="Suzuki T."/>
            <person name="Kawagishi H."/>
            <person name="Hirai H."/>
        </authorList>
    </citation>
    <scope>NUCLEOTIDE SEQUENCE [LARGE SCALE GENOMIC DNA]</scope>
    <source>
        <strain evidence="15 16">YK-624</strain>
    </source>
</reference>
<dbReference type="Proteomes" id="UP000703269">
    <property type="component" value="Unassembled WGS sequence"/>
</dbReference>
<dbReference type="InterPro" id="IPR047187">
    <property type="entry name" value="SF1_C_Upf1"/>
</dbReference>
<keyword evidence="6" id="KW-0378">Hydrolase</keyword>
<keyword evidence="7 15" id="KW-0347">Helicase</keyword>
<dbReference type="GO" id="GO:0005737">
    <property type="term" value="C:cytoplasm"/>
    <property type="evidence" value="ECO:0007669"/>
    <property type="project" value="UniProtKB-SubCell"/>
</dbReference>
<comment type="caution">
    <text evidence="15">The sequence shown here is derived from an EMBL/GenBank/DDBJ whole genome shotgun (WGS) entry which is preliminary data.</text>
</comment>
<comment type="catalytic activity">
    <reaction evidence="10">
        <text>ATP + H2O = ADP + phosphate + H(+)</text>
        <dbReference type="Rhea" id="RHEA:13065"/>
        <dbReference type="ChEBI" id="CHEBI:15377"/>
        <dbReference type="ChEBI" id="CHEBI:15378"/>
        <dbReference type="ChEBI" id="CHEBI:30616"/>
        <dbReference type="ChEBI" id="CHEBI:43474"/>
        <dbReference type="ChEBI" id="CHEBI:456216"/>
        <dbReference type="EC" id="3.6.4.13"/>
    </reaction>
</comment>
<dbReference type="SMART" id="SM00382">
    <property type="entry name" value="AAA"/>
    <property type="match status" value="1"/>
</dbReference>
<evidence type="ECO:0000256" key="3">
    <source>
        <dbReference type="ARBA" id="ARBA00012552"/>
    </source>
</evidence>
<dbReference type="SMART" id="SM00355">
    <property type="entry name" value="ZnF_C2H2"/>
    <property type="match status" value="3"/>
</dbReference>
<feature type="domain" description="U1-type" evidence="14">
    <location>
        <begin position="58"/>
        <end position="92"/>
    </location>
</feature>
<dbReference type="Pfam" id="PF13086">
    <property type="entry name" value="AAA_11"/>
    <property type="match status" value="2"/>
</dbReference>
<dbReference type="InterPro" id="IPR036236">
    <property type="entry name" value="Znf_C2H2_sf"/>
</dbReference>
<dbReference type="SMART" id="SM00451">
    <property type="entry name" value="ZnF_U1"/>
    <property type="match status" value="3"/>
</dbReference>
<dbReference type="AlphaFoldDB" id="A0A9P3G2T6"/>
<evidence type="ECO:0000256" key="1">
    <source>
        <dbReference type="ARBA" id="ARBA00004496"/>
    </source>
</evidence>
<dbReference type="InterPro" id="IPR013087">
    <property type="entry name" value="Znf_C2H2_type"/>
</dbReference>
<dbReference type="SUPFAM" id="SSF57667">
    <property type="entry name" value="beta-beta-alpha zinc fingers"/>
    <property type="match status" value="2"/>
</dbReference>
<dbReference type="GO" id="GO:0008270">
    <property type="term" value="F:zinc ion binding"/>
    <property type="evidence" value="ECO:0007669"/>
    <property type="project" value="InterPro"/>
</dbReference>
<dbReference type="InterPro" id="IPR003604">
    <property type="entry name" value="Matrin/U1-like-C_Znf_C2H2"/>
</dbReference>
<dbReference type="InterPro" id="IPR041677">
    <property type="entry name" value="DNA2/NAM7_AAA_11"/>
</dbReference>
<dbReference type="InterPro" id="IPR041679">
    <property type="entry name" value="DNA2/NAM7-like_C"/>
</dbReference>
<comment type="subcellular location">
    <subcellularLocation>
        <location evidence="1">Cytoplasm</location>
    </subcellularLocation>
</comment>
<evidence type="ECO:0000256" key="6">
    <source>
        <dbReference type="ARBA" id="ARBA00022801"/>
    </source>
</evidence>
<dbReference type="Gene3D" id="3.40.50.300">
    <property type="entry name" value="P-loop containing nucleotide triphosphate hydrolases"/>
    <property type="match status" value="2"/>
</dbReference>
<organism evidence="15 16">
    <name type="scientific">Phanerochaete sordida</name>
    <dbReference type="NCBI Taxonomy" id="48140"/>
    <lineage>
        <taxon>Eukaryota</taxon>
        <taxon>Fungi</taxon>
        <taxon>Dikarya</taxon>
        <taxon>Basidiomycota</taxon>
        <taxon>Agaricomycotina</taxon>
        <taxon>Agaricomycetes</taxon>
        <taxon>Polyporales</taxon>
        <taxon>Phanerochaetaceae</taxon>
        <taxon>Phanerochaete</taxon>
    </lineage>
</organism>
<dbReference type="InterPro" id="IPR027417">
    <property type="entry name" value="P-loop_NTPase"/>
</dbReference>
<dbReference type="Pfam" id="PF13087">
    <property type="entry name" value="AAA_12"/>
    <property type="match status" value="1"/>
</dbReference>
<evidence type="ECO:0000259" key="14">
    <source>
        <dbReference type="SMART" id="SM00451"/>
    </source>
</evidence>
<dbReference type="GO" id="GO:0016787">
    <property type="term" value="F:hydrolase activity"/>
    <property type="evidence" value="ECO:0007669"/>
    <property type="project" value="UniProtKB-KW"/>
</dbReference>
<comment type="similarity">
    <text evidence="2">Belongs to the DNA2/NAM7 helicase family. SDE3 subfamily.</text>
</comment>
<dbReference type="CDD" id="cd18808">
    <property type="entry name" value="SF1_C_Upf1"/>
    <property type="match status" value="1"/>
</dbReference>
<keyword evidence="16" id="KW-1185">Reference proteome</keyword>
<protein>
    <recommendedName>
        <fullName evidence="3">RNA helicase</fullName>
        <ecNumber evidence="3">3.6.4.13</ecNumber>
    </recommendedName>
</protein>
<accession>A0A9P3G2T6</accession>
<evidence type="ECO:0000259" key="12">
    <source>
        <dbReference type="SMART" id="SM00355"/>
    </source>
</evidence>
<dbReference type="GO" id="GO:0003723">
    <property type="term" value="F:RNA binding"/>
    <property type="evidence" value="ECO:0007669"/>
    <property type="project" value="InterPro"/>
</dbReference>
<feature type="compositionally biased region" description="Basic and acidic residues" evidence="11">
    <location>
        <begin position="993"/>
        <end position="1002"/>
    </location>
</feature>
<evidence type="ECO:0000256" key="7">
    <source>
        <dbReference type="ARBA" id="ARBA00022806"/>
    </source>
</evidence>
<dbReference type="GO" id="GO:0032574">
    <property type="term" value="F:5'-3' RNA helicase activity"/>
    <property type="evidence" value="ECO:0007669"/>
    <property type="project" value="InterPro"/>
</dbReference>
<dbReference type="GO" id="GO:0005524">
    <property type="term" value="F:ATP binding"/>
    <property type="evidence" value="ECO:0007669"/>
    <property type="project" value="UniProtKB-KW"/>
</dbReference>
<evidence type="ECO:0000256" key="4">
    <source>
        <dbReference type="ARBA" id="ARBA00022490"/>
    </source>
</evidence>
<feature type="domain" description="C2H2-type" evidence="12">
    <location>
        <begin position="111"/>
        <end position="134"/>
    </location>
</feature>
<dbReference type="GO" id="GO:0031047">
    <property type="term" value="P:regulatory ncRNA-mediated gene silencing"/>
    <property type="evidence" value="ECO:0007669"/>
    <property type="project" value="UniProtKB-KW"/>
</dbReference>
<dbReference type="OrthoDB" id="6513042at2759"/>
<feature type="domain" description="U1-type" evidence="14">
    <location>
        <begin position="108"/>
        <end position="140"/>
    </location>
</feature>
<evidence type="ECO:0000313" key="16">
    <source>
        <dbReference type="Proteomes" id="UP000703269"/>
    </source>
</evidence>
<dbReference type="InterPro" id="IPR049080">
    <property type="entry name" value="MOV-10-like_beta-barrel"/>
</dbReference>
<gene>
    <name evidence="15" type="ORF">PsYK624_026940</name>
</gene>
<feature type="compositionally biased region" description="Acidic residues" evidence="11">
    <location>
        <begin position="982"/>
        <end position="992"/>
    </location>
</feature>
<keyword evidence="9" id="KW-0943">RNA-mediated gene silencing</keyword>
<dbReference type="Pfam" id="PF21634">
    <property type="entry name" value="MOV-10_beta-barrel"/>
    <property type="match status" value="1"/>
</dbReference>
<evidence type="ECO:0000256" key="5">
    <source>
        <dbReference type="ARBA" id="ARBA00022741"/>
    </source>
</evidence>
<feature type="domain" description="C2H2-type" evidence="12">
    <location>
        <begin position="26"/>
        <end position="50"/>
    </location>
</feature>
<feature type="domain" description="AAA+ ATPase" evidence="13">
    <location>
        <begin position="526"/>
        <end position="752"/>
    </location>
</feature>
<evidence type="ECO:0000313" key="15">
    <source>
        <dbReference type="EMBL" id="GJE86614.1"/>
    </source>
</evidence>
<feature type="region of interest" description="Disordered" evidence="11">
    <location>
        <begin position="978"/>
        <end position="1002"/>
    </location>
</feature>
<keyword evidence="5" id="KW-0547">Nucleotide-binding</keyword>
<dbReference type="InterPro" id="IPR003593">
    <property type="entry name" value="AAA+_ATPase"/>
</dbReference>
<proteinExistence type="inferred from homology"/>
<dbReference type="CDD" id="cd18038">
    <property type="entry name" value="DEXXQc_Helz-like"/>
    <property type="match status" value="1"/>
</dbReference>
<evidence type="ECO:0000259" key="13">
    <source>
        <dbReference type="SMART" id="SM00382"/>
    </source>
</evidence>
<dbReference type="PANTHER" id="PTHR45418">
    <property type="entry name" value="CANCER/TESTIS ANTIGEN 55"/>
    <property type="match status" value="1"/>
</dbReference>
<dbReference type="SUPFAM" id="SSF52540">
    <property type="entry name" value="P-loop containing nucleoside triphosphate hydrolases"/>
    <property type="match status" value="1"/>
</dbReference>
<dbReference type="EMBL" id="BPQB01000004">
    <property type="protein sequence ID" value="GJE86614.1"/>
    <property type="molecule type" value="Genomic_DNA"/>
</dbReference>
<evidence type="ECO:0000256" key="11">
    <source>
        <dbReference type="SAM" id="MobiDB-lite"/>
    </source>
</evidence>
<evidence type="ECO:0000256" key="10">
    <source>
        <dbReference type="ARBA" id="ARBA00047984"/>
    </source>
</evidence>